<organism evidence="3 4">
    <name type="scientific">Orbilia ellipsospora</name>
    <dbReference type="NCBI Taxonomy" id="2528407"/>
    <lineage>
        <taxon>Eukaryota</taxon>
        <taxon>Fungi</taxon>
        <taxon>Dikarya</taxon>
        <taxon>Ascomycota</taxon>
        <taxon>Pezizomycotina</taxon>
        <taxon>Orbiliomycetes</taxon>
        <taxon>Orbiliales</taxon>
        <taxon>Orbiliaceae</taxon>
        <taxon>Orbilia</taxon>
    </lineage>
</organism>
<feature type="chain" id="PRO_5043877826" evidence="2">
    <location>
        <begin position="16"/>
        <end position="498"/>
    </location>
</feature>
<accession>A0AAV9X6L0</accession>
<name>A0AAV9X6L0_9PEZI</name>
<dbReference type="Proteomes" id="UP001365542">
    <property type="component" value="Unassembled WGS sequence"/>
</dbReference>
<evidence type="ECO:0000313" key="4">
    <source>
        <dbReference type="Proteomes" id="UP001365542"/>
    </source>
</evidence>
<protein>
    <submittedName>
        <fullName evidence="3">Uncharacterized protein</fullName>
    </submittedName>
</protein>
<dbReference type="AlphaFoldDB" id="A0AAV9X6L0"/>
<gene>
    <name evidence="3" type="ORF">TWF694_011478</name>
</gene>
<evidence type="ECO:0000313" key="3">
    <source>
        <dbReference type="EMBL" id="KAK6537285.1"/>
    </source>
</evidence>
<evidence type="ECO:0000256" key="1">
    <source>
        <dbReference type="SAM" id="MobiDB-lite"/>
    </source>
</evidence>
<dbReference type="EMBL" id="JAVHJO010000009">
    <property type="protein sequence ID" value="KAK6537285.1"/>
    <property type="molecule type" value="Genomic_DNA"/>
</dbReference>
<feature type="compositionally biased region" description="Basic and acidic residues" evidence="1">
    <location>
        <begin position="454"/>
        <end position="463"/>
    </location>
</feature>
<feature type="signal peptide" evidence="2">
    <location>
        <begin position="1"/>
        <end position="15"/>
    </location>
</feature>
<comment type="caution">
    <text evidence="3">The sequence shown here is derived from an EMBL/GenBank/DDBJ whole genome shotgun (WGS) entry which is preliminary data.</text>
</comment>
<feature type="region of interest" description="Disordered" evidence="1">
    <location>
        <begin position="452"/>
        <end position="474"/>
    </location>
</feature>
<evidence type="ECO:0000256" key="2">
    <source>
        <dbReference type="SAM" id="SignalP"/>
    </source>
</evidence>
<reference evidence="3 4" key="1">
    <citation type="submission" date="2019-10" db="EMBL/GenBank/DDBJ databases">
        <authorList>
            <person name="Palmer J.M."/>
        </authorList>
    </citation>
    <scope>NUCLEOTIDE SEQUENCE [LARGE SCALE GENOMIC DNA]</scope>
    <source>
        <strain evidence="3 4">TWF694</strain>
    </source>
</reference>
<keyword evidence="4" id="KW-1185">Reference proteome</keyword>
<sequence length="498" mass="56042">MAALLICLYLRTVAAWWDVTITALQSGDVTQPQPNDSLISAPYECKSTGAKKFSLPPEAVTIYNTDTSRVVDAVAYYRQPDCKLAPDFLIVLNHMNPMGVNVVDLTYLSSEITAIGAPLSFREVNLNEFAGIIYMKTGTAPVAGSIYRWDKLGILKERVNVPGVLWNFQLEEYATPEELGMIQNDVNETPTVLKSVTERLLEKVPDRGKRLLDYLGIGKELGLNKKEERRQRKELMAISTVQIIDPLSEFKTPTDRAQVNSALTASTKESWSPRKKPTKKVSTLPNLHQIGVNPLMVKENPINIPNPQEIANRPINYEMLAAQCLLSGDPLLWCQRYLAVQQYHERLAKAAFDIMQSTRLVEDISKGALPKLGELIARQRFYEYPDLKHLLNPVPPKLKPVIEDKGTQVEPSDLKIEEGIPAVAPLSDMISLNFDEDFAAADLDWPFPPGWEAPNRDSRRYENNDPFLQDADDGDFDFETFLYNTKKKFKSNNGGSRE</sequence>
<proteinExistence type="predicted"/>
<keyword evidence="2" id="KW-0732">Signal</keyword>